<feature type="non-terminal residue" evidence="1">
    <location>
        <position position="1"/>
    </location>
</feature>
<name>X0V1Z4_9ZZZZ</name>
<organism evidence="1">
    <name type="scientific">marine sediment metagenome</name>
    <dbReference type="NCBI Taxonomy" id="412755"/>
    <lineage>
        <taxon>unclassified sequences</taxon>
        <taxon>metagenomes</taxon>
        <taxon>ecological metagenomes</taxon>
    </lineage>
</organism>
<comment type="caution">
    <text evidence="1">The sequence shown here is derived from an EMBL/GenBank/DDBJ whole genome shotgun (WGS) entry which is preliminary data.</text>
</comment>
<dbReference type="EMBL" id="BARS01017141">
    <property type="protein sequence ID" value="GAF94670.1"/>
    <property type="molecule type" value="Genomic_DNA"/>
</dbReference>
<proteinExistence type="predicted"/>
<dbReference type="AlphaFoldDB" id="X0V1Z4"/>
<evidence type="ECO:0000313" key="1">
    <source>
        <dbReference type="EMBL" id="GAF94670.1"/>
    </source>
</evidence>
<accession>X0V1Z4</accession>
<protein>
    <submittedName>
        <fullName evidence="1">Uncharacterized protein</fullName>
    </submittedName>
</protein>
<gene>
    <name evidence="1" type="ORF">S01H1_28078</name>
</gene>
<sequence>ITFFAVMLKQRWDQLYYVLSERLGQPTTMAMLNGTDIPQETVDSITSIMNEILSSLPMEGYYAVSSSGEISSMHLINADYSLIAMSFGETGTLNATLFYEFEKPVTQIVFREETMTRNVTKTRPVTKTREVDKRVTLLRFLMSGR</sequence>
<reference evidence="1" key="1">
    <citation type="journal article" date="2014" name="Front. Microbiol.">
        <title>High frequency of phylogenetically diverse reductive dehalogenase-homologous genes in deep subseafloor sedimentary metagenomes.</title>
        <authorList>
            <person name="Kawai M."/>
            <person name="Futagami T."/>
            <person name="Toyoda A."/>
            <person name="Takaki Y."/>
            <person name="Nishi S."/>
            <person name="Hori S."/>
            <person name="Arai W."/>
            <person name="Tsubouchi T."/>
            <person name="Morono Y."/>
            <person name="Uchiyama I."/>
            <person name="Ito T."/>
            <person name="Fujiyama A."/>
            <person name="Inagaki F."/>
            <person name="Takami H."/>
        </authorList>
    </citation>
    <scope>NUCLEOTIDE SEQUENCE</scope>
    <source>
        <strain evidence="1">Expedition CK06-06</strain>
    </source>
</reference>